<dbReference type="RefSeq" id="WP_222993214.1">
    <property type="nucleotide sequence ID" value="NZ_JAINVV010000014.1"/>
</dbReference>
<comment type="caution">
    <text evidence="1">The sequence shown here is derived from an EMBL/GenBank/DDBJ whole genome shotgun (WGS) entry which is preliminary data.</text>
</comment>
<dbReference type="Gene3D" id="3.40.1550.20">
    <property type="entry name" value="Transcriptional regulator MraZ domain"/>
    <property type="match status" value="1"/>
</dbReference>
<dbReference type="Proteomes" id="UP000706039">
    <property type="component" value="Unassembled WGS sequence"/>
</dbReference>
<dbReference type="InterPro" id="IPR035644">
    <property type="entry name" value="MraZ_C"/>
</dbReference>
<gene>
    <name evidence="1" type="ORF">K7G82_27050</name>
</gene>
<dbReference type="InterPro" id="IPR038619">
    <property type="entry name" value="MraZ_sf"/>
</dbReference>
<keyword evidence="2" id="KW-1185">Reference proteome</keyword>
<dbReference type="InterPro" id="IPR035642">
    <property type="entry name" value="MraZ_N"/>
</dbReference>
<protein>
    <recommendedName>
        <fullName evidence="3">Transcriptional regulator MraZ</fullName>
    </recommendedName>
</protein>
<dbReference type="CDD" id="cd16321">
    <property type="entry name" value="MraZ_C"/>
    <property type="match status" value="1"/>
</dbReference>
<name>A0ABS7PXH6_9SPHN</name>
<sequence>MTNREIYVGGGLSAIDAKGRVAIPAQLRGLILENSGGAPEIGLVRSRNAPCLTCFDKPYIKRIPETLERDYAERKDPTVTREYLARQAFATIETVPFDTSGRFIISPLVRRLGKLEDLAYFYGVGDYIEIWNPALAMDSDLVPEEAKIALEFFLEQRGAK</sequence>
<dbReference type="PANTHER" id="PTHR34701">
    <property type="entry name" value="TRANSCRIPTIONAL REGULATOR MRAZ"/>
    <property type="match status" value="1"/>
</dbReference>
<dbReference type="PANTHER" id="PTHR34701:SF1">
    <property type="entry name" value="TRANSCRIPTIONAL REGULATOR MRAZ"/>
    <property type="match status" value="1"/>
</dbReference>
<evidence type="ECO:0000313" key="1">
    <source>
        <dbReference type="EMBL" id="MBY8825988.1"/>
    </source>
</evidence>
<dbReference type="SUPFAM" id="SSF89447">
    <property type="entry name" value="AbrB/MazE/MraZ-like"/>
    <property type="match status" value="1"/>
</dbReference>
<dbReference type="EMBL" id="JAINVV010000014">
    <property type="protein sequence ID" value="MBY8825988.1"/>
    <property type="molecule type" value="Genomic_DNA"/>
</dbReference>
<dbReference type="InterPro" id="IPR037914">
    <property type="entry name" value="SpoVT-AbrB_sf"/>
</dbReference>
<dbReference type="CDD" id="cd16320">
    <property type="entry name" value="MraZ_N"/>
    <property type="match status" value="1"/>
</dbReference>
<accession>A0ABS7PXH6</accession>
<proteinExistence type="predicted"/>
<reference evidence="1 2" key="1">
    <citation type="submission" date="2021-08" db="EMBL/GenBank/DDBJ databases">
        <authorList>
            <person name="Tuo L."/>
        </authorList>
    </citation>
    <scope>NUCLEOTIDE SEQUENCE [LARGE SCALE GENOMIC DNA]</scope>
    <source>
        <strain evidence="1 2">JCM 31229</strain>
    </source>
</reference>
<dbReference type="InterPro" id="IPR003444">
    <property type="entry name" value="MraZ"/>
</dbReference>
<evidence type="ECO:0000313" key="2">
    <source>
        <dbReference type="Proteomes" id="UP000706039"/>
    </source>
</evidence>
<organism evidence="1 2">
    <name type="scientific">Sphingomonas colocasiae</name>
    <dbReference type="NCBI Taxonomy" id="1848973"/>
    <lineage>
        <taxon>Bacteria</taxon>
        <taxon>Pseudomonadati</taxon>
        <taxon>Pseudomonadota</taxon>
        <taxon>Alphaproteobacteria</taxon>
        <taxon>Sphingomonadales</taxon>
        <taxon>Sphingomonadaceae</taxon>
        <taxon>Sphingomonas</taxon>
    </lineage>
</organism>
<evidence type="ECO:0008006" key="3">
    <source>
        <dbReference type="Google" id="ProtNLM"/>
    </source>
</evidence>